<gene>
    <name evidence="12" type="ORF">FHS99_000083</name>
</gene>
<dbReference type="Pfam" id="PF05231">
    <property type="entry name" value="MASE1"/>
    <property type="match status" value="1"/>
</dbReference>
<feature type="transmembrane region" description="Helical" evidence="8">
    <location>
        <begin position="84"/>
        <end position="103"/>
    </location>
</feature>
<dbReference type="AlphaFoldDB" id="A0A7W9BP98"/>
<evidence type="ECO:0000256" key="2">
    <source>
        <dbReference type="ARBA" id="ARBA00012528"/>
    </source>
</evidence>
<feature type="transmembrane region" description="Helical" evidence="8">
    <location>
        <begin position="60"/>
        <end position="78"/>
    </location>
</feature>
<evidence type="ECO:0000256" key="4">
    <source>
        <dbReference type="ARBA" id="ARBA00022692"/>
    </source>
</evidence>
<dbReference type="InterPro" id="IPR013655">
    <property type="entry name" value="PAS_fold_3"/>
</dbReference>
<feature type="transmembrane region" description="Helical" evidence="8">
    <location>
        <begin position="265"/>
        <end position="286"/>
    </location>
</feature>
<dbReference type="CDD" id="cd01949">
    <property type="entry name" value="GGDEF"/>
    <property type="match status" value="1"/>
</dbReference>
<comment type="subcellular location">
    <subcellularLocation>
        <location evidence="1">Cell membrane</location>
        <topology evidence="1">Multi-pass membrane protein</topology>
    </subcellularLocation>
</comment>
<dbReference type="Gene3D" id="3.30.450.20">
    <property type="entry name" value="PAS domain"/>
    <property type="match status" value="1"/>
</dbReference>
<evidence type="ECO:0000256" key="8">
    <source>
        <dbReference type="SAM" id="Phobius"/>
    </source>
</evidence>
<dbReference type="InterPro" id="IPR001610">
    <property type="entry name" value="PAC"/>
</dbReference>
<dbReference type="GO" id="GO:0043709">
    <property type="term" value="P:cell adhesion involved in single-species biofilm formation"/>
    <property type="evidence" value="ECO:0007669"/>
    <property type="project" value="TreeGrafter"/>
</dbReference>
<dbReference type="SMART" id="SM00086">
    <property type="entry name" value="PAC"/>
    <property type="match status" value="1"/>
</dbReference>
<keyword evidence="5 8" id="KW-1133">Transmembrane helix</keyword>
<dbReference type="GO" id="GO:0005886">
    <property type="term" value="C:plasma membrane"/>
    <property type="evidence" value="ECO:0007669"/>
    <property type="project" value="UniProtKB-SubCell"/>
</dbReference>
<comment type="catalytic activity">
    <reaction evidence="7">
        <text>2 GTP = 3',3'-c-di-GMP + 2 diphosphate</text>
        <dbReference type="Rhea" id="RHEA:24898"/>
        <dbReference type="ChEBI" id="CHEBI:33019"/>
        <dbReference type="ChEBI" id="CHEBI:37565"/>
        <dbReference type="ChEBI" id="CHEBI:58805"/>
        <dbReference type="EC" id="2.7.7.65"/>
    </reaction>
</comment>
<dbReference type="InterPro" id="IPR000700">
    <property type="entry name" value="PAS-assoc_C"/>
</dbReference>
<dbReference type="InterPro" id="IPR035965">
    <property type="entry name" value="PAS-like_dom_sf"/>
</dbReference>
<keyword evidence="6 8" id="KW-0472">Membrane</keyword>
<feature type="transmembrane region" description="Helical" evidence="8">
    <location>
        <begin position="149"/>
        <end position="169"/>
    </location>
</feature>
<dbReference type="PANTHER" id="PTHR45138:SF9">
    <property type="entry name" value="DIGUANYLATE CYCLASE DGCM-RELATED"/>
    <property type="match status" value="1"/>
</dbReference>
<sequence length="604" mass="64083">MALNRFRPIVHLGPIVTAVLYFCFAFLALDLTQGVDGIATVWPPSGILLAALLMTKRGRVPYYIAAAAVGSVAANLTADVSPGVAIILTIANMTESALASWLLRGRREPQPGFTQPAEIGRFCTAAVIAAGASACTATVGTLFSGGPQFAISWFLTDLLGMLLVTPLILMASDAVRNRNPDIAVRRRDLVLLLGLVTVVTTGVFMQSGYPVLFLPLVALLAATFWLGPIGAAAGVLIMAVIGTALTADGQGPIMLVHRDPGRMALFLQFYLLVMLGTALPLAALLATRNRLIREVGESNRLLRMAERTARLGHWSLDAVREKLMWSPEVFRLYGLPVGEVPGLEGAIAAYHPDDRARVAAFIEALTTSDDPGGSEFAFEARLVNPDGTVRHVVSHGHADRAPDGTLIALFGVVQDVSDRVRAAEALEAARAAAETAADTDQLTGLASRRRALRVLDEAMSAAQDGSQPLSVAIFDVDHFKQVNDQYGHLVGDEVLCRVAQAAVGASRHDDLVGRLGGEEFVLLLPGADEATAMAVAERVRSAIEASDRTAGARFTGEVPHVTISIGVALLDGVTDVSATQLLNRADRALYDAKRSGRNRMRLAA</sequence>
<dbReference type="InterPro" id="IPR007895">
    <property type="entry name" value="MASE1"/>
</dbReference>
<dbReference type="Pfam" id="PF00990">
    <property type="entry name" value="GGDEF"/>
    <property type="match status" value="1"/>
</dbReference>
<evidence type="ECO:0000256" key="6">
    <source>
        <dbReference type="ARBA" id="ARBA00023136"/>
    </source>
</evidence>
<comment type="caution">
    <text evidence="12">The sequence shown here is derived from an EMBL/GenBank/DDBJ whole genome shotgun (WGS) entry which is preliminary data.</text>
</comment>
<protein>
    <recommendedName>
        <fullName evidence="2">diguanylate cyclase</fullName>
        <ecNumber evidence="2">2.7.7.65</ecNumber>
    </recommendedName>
</protein>
<feature type="domain" description="GGDEF" evidence="11">
    <location>
        <begin position="467"/>
        <end position="604"/>
    </location>
</feature>
<evidence type="ECO:0000259" key="11">
    <source>
        <dbReference type="PROSITE" id="PS50887"/>
    </source>
</evidence>
<feature type="transmembrane region" description="Helical" evidence="8">
    <location>
        <begin position="123"/>
        <end position="143"/>
    </location>
</feature>
<dbReference type="PANTHER" id="PTHR45138">
    <property type="entry name" value="REGULATORY COMPONENTS OF SENSORY TRANSDUCTION SYSTEM"/>
    <property type="match status" value="1"/>
</dbReference>
<dbReference type="SMART" id="SM00267">
    <property type="entry name" value="GGDEF"/>
    <property type="match status" value="1"/>
</dbReference>
<evidence type="ECO:0000256" key="1">
    <source>
        <dbReference type="ARBA" id="ARBA00004651"/>
    </source>
</evidence>
<dbReference type="EC" id="2.7.7.65" evidence="2"/>
<organism evidence="12 13">
    <name type="scientific">Sphingomonas prati</name>
    <dbReference type="NCBI Taxonomy" id="1843237"/>
    <lineage>
        <taxon>Bacteria</taxon>
        <taxon>Pseudomonadati</taxon>
        <taxon>Pseudomonadota</taxon>
        <taxon>Alphaproteobacteria</taxon>
        <taxon>Sphingomonadales</taxon>
        <taxon>Sphingomonadaceae</taxon>
        <taxon>Sphingomonas</taxon>
    </lineage>
</organism>
<dbReference type="InterPro" id="IPR043128">
    <property type="entry name" value="Rev_trsase/Diguanyl_cyclase"/>
</dbReference>
<evidence type="ECO:0000256" key="5">
    <source>
        <dbReference type="ARBA" id="ARBA00022989"/>
    </source>
</evidence>
<dbReference type="PROSITE" id="PS50887">
    <property type="entry name" value="GGDEF"/>
    <property type="match status" value="1"/>
</dbReference>
<evidence type="ECO:0000259" key="10">
    <source>
        <dbReference type="PROSITE" id="PS50113"/>
    </source>
</evidence>
<dbReference type="PROSITE" id="PS50113">
    <property type="entry name" value="PAC"/>
    <property type="match status" value="1"/>
</dbReference>
<feature type="transmembrane region" description="Helical" evidence="8">
    <location>
        <begin position="212"/>
        <end position="245"/>
    </location>
</feature>
<evidence type="ECO:0000313" key="12">
    <source>
        <dbReference type="EMBL" id="MBB5727627.1"/>
    </source>
</evidence>
<keyword evidence="13" id="KW-1185">Reference proteome</keyword>
<dbReference type="NCBIfam" id="TIGR00254">
    <property type="entry name" value="GGDEF"/>
    <property type="match status" value="1"/>
</dbReference>
<evidence type="ECO:0000256" key="7">
    <source>
        <dbReference type="ARBA" id="ARBA00034247"/>
    </source>
</evidence>
<dbReference type="EMBL" id="JACIJR010000001">
    <property type="protein sequence ID" value="MBB5727627.1"/>
    <property type="molecule type" value="Genomic_DNA"/>
</dbReference>
<dbReference type="InterPro" id="IPR000014">
    <property type="entry name" value="PAS"/>
</dbReference>
<evidence type="ECO:0000259" key="9">
    <source>
        <dbReference type="PROSITE" id="PS50112"/>
    </source>
</evidence>
<dbReference type="GO" id="GO:0052621">
    <property type="term" value="F:diguanylate cyclase activity"/>
    <property type="evidence" value="ECO:0007669"/>
    <property type="project" value="UniProtKB-EC"/>
</dbReference>
<name>A0A7W9BP98_9SPHN</name>
<accession>A0A7W9BP98</accession>
<keyword evidence="4 8" id="KW-0812">Transmembrane</keyword>
<dbReference type="Gene3D" id="2.10.70.100">
    <property type="match status" value="1"/>
</dbReference>
<dbReference type="InterPro" id="IPR050469">
    <property type="entry name" value="Diguanylate_Cyclase"/>
</dbReference>
<proteinExistence type="predicted"/>
<feature type="transmembrane region" description="Helical" evidence="8">
    <location>
        <begin position="12"/>
        <end position="29"/>
    </location>
</feature>
<dbReference type="SUPFAM" id="SSF55785">
    <property type="entry name" value="PYP-like sensor domain (PAS domain)"/>
    <property type="match status" value="1"/>
</dbReference>
<dbReference type="CDD" id="cd00130">
    <property type="entry name" value="PAS"/>
    <property type="match status" value="1"/>
</dbReference>
<feature type="transmembrane region" description="Helical" evidence="8">
    <location>
        <begin position="189"/>
        <end position="206"/>
    </location>
</feature>
<keyword evidence="3" id="KW-1003">Cell membrane</keyword>
<feature type="transmembrane region" description="Helical" evidence="8">
    <location>
        <begin position="35"/>
        <end position="53"/>
    </location>
</feature>
<evidence type="ECO:0000313" key="13">
    <source>
        <dbReference type="Proteomes" id="UP000546701"/>
    </source>
</evidence>
<reference evidence="12 13" key="1">
    <citation type="submission" date="2020-08" db="EMBL/GenBank/DDBJ databases">
        <title>Genomic Encyclopedia of Type Strains, Phase IV (KMG-IV): sequencing the most valuable type-strain genomes for metagenomic binning, comparative biology and taxonomic classification.</title>
        <authorList>
            <person name="Goeker M."/>
        </authorList>
    </citation>
    <scope>NUCLEOTIDE SEQUENCE [LARGE SCALE GENOMIC DNA]</scope>
    <source>
        <strain evidence="12 13">DSM 103336</strain>
    </source>
</reference>
<dbReference type="Pfam" id="PF08447">
    <property type="entry name" value="PAS_3"/>
    <property type="match status" value="1"/>
</dbReference>
<feature type="domain" description="PAS" evidence="9">
    <location>
        <begin position="297"/>
        <end position="369"/>
    </location>
</feature>
<dbReference type="Proteomes" id="UP000546701">
    <property type="component" value="Unassembled WGS sequence"/>
</dbReference>
<dbReference type="FunFam" id="3.30.70.270:FF:000001">
    <property type="entry name" value="Diguanylate cyclase domain protein"/>
    <property type="match status" value="1"/>
</dbReference>
<dbReference type="PROSITE" id="PS50112">
    <property type="entry name" value="PAS"/>
    <property type="match status" value="1"/>
</dbReference>
<dbReference type="InterPro" id="IPR000160">
    <property type="entry name" value="GGDEF_dom"/>
</dbReference>
<dbReference type="Gene3D" id="3.30.70.270">
    <property type="match status" value="1"/>
</dbReference>
<feature type="domain" description="PAC" evidence="10">
    <location>
        <begin position="376"/>
        <end position="428"/>
    </location>
</feature>
<dbReference type="SUPFAM" id="SSF55073">
    <property type="entry name" value="Nucleotide cyclase"/>
    <property type="match status" value="1"/>
</dbReference>
<evidence type="ECO:0000256" key="3">
    <source>
        <dbReference type="ARBA" id="ARBA00022475"/>
    </source>
</evidence>
<dbReference type="GO" id="GO:1902201">
    <property type="term" value="P:negative regulation of bacterial-type flagellum-dependent cell motility"/>
    <property type="evidence" value="ECO:0007669"/>
    <property type="project" value="TreeGrafter"/>
</dbReference>
<dbReference type="InterPro" id="IPR029787">
    <property type="entry name" value="Nucleotide_cyclase"/>
</dbReference>
<dbReference type="NCBIfam" id="TIGR00229">
    <property type="entry name" value="sensory_box"/>
    <property type="match status" value="1"/>
</dbReference>